<dbReference type="InterPro" id="IPR016169">
    <property type="entry name" value="FAD-bd_PCMH_sub2"/>
</dbReference>
<dbReference type="Proteomes" id="UP000295129">
    <property type="component" value="Unassembled WGS sequence"/>
</dbReference>
<keyword evidence="1" id="KW-0285">Flavoprotein</keyword>
<dbReference type="InterPro" id="IPR051312">
    <property type="entry name" value="Diverse_Substr_Oxidored"/>
</dbReference>
<keyword evidence="6" id="KW-1185">Reference proteome</keyword>
<dbReference type="EMBL" id="SNVV01000037">
    <property type="protein sequence ID" value="TDN43816.1"/>
    <property type="molecule type" value="Genomic_DNA"/>
</dbReference>
<dbReference type="PROSITE" id="PS51387">
    <property type="entry name" value="FAD_PCMH"/>
    <property type="match status" value="1"/>
</dbReference>
<dbReference type="InterPro" id="IPR016167">
    <property type="entry name" value="FAD-bd_PCMH_sub1"/>
</dbReference>
<protein>
    <submittedName>
        <fullName evidence="5">Carbon-monoxide dehydrogenase medium subunit</fullName>
    </submittedName>
</protein>
<sequence>MKAAAFDYARPASGDEAVALLAAGAGMAKALGGGQSLGPMMNLRLAQPDSLVDLRAIAELRGCRRDTAGGVETVLIGACTTHADIEDGRFDDPSRGFLPRVAAGIAYRAVRNRGTVGGSLAHADPAADWVNAMAVAGADILVQGPAGRRTVAAADWLQGAFTPALAEDEIVLGVRLAQWSAAARWSYYKFNRKTGEFAEAIAAFVVDPALDLCRGLIGALDGPPRVIADARGLLAALQAGDPAAADAELAAAGLPPGSYEHHIHRAALQRAAAQLKGNA</sequence>
<evidence type="ECO:0000256" key="2">
    <source>
        <dbReference type="ARBA" id="ARBA00022827"/>
    </source>
</evidence>
<keyword evidence="3" id="KW-0560">Oxidoreductase</keyword>
<name>A0A4R6DGI3_9RHOO</name>
<gene>
    <name evidence="5" type="ORF">C7389_13718</name>
</gene>
<dbReference type="PANTHER" id="PTHR42659:SF2">
    <property type="entry name" value="XANTHINE DEHYDROGENASE SUBUNIT C-RELATED"/>
    <property type="match status" value="1"/>
</dbReference>
<comment type="caution">
    <text evidence="5">The sequence shown here is derived from an EMBL/GenBank/DDBJ whole genome shotgun (WGS) entry which is preliminary data.</text>
</comment>
<dbReference type="GO" id="GO:0071949">
    <property type="term" value="F:FAD binding"/>
    <property type="evidence" value="ECO:0007669"/>
    <property type="project" value="InterPro"/>
</dbReference>
<dbReference type="Gene3D" id="3.30.465.10">
    <property type="match status" value="1"/>
</dbReference>
<dbReference type="Pfam" id="PF00941">
    <property type="entry name" value="FAD_binding_5"/>
    <property type="match status" value="1"/>
</dbReference>
<feature type="domain" description="FAD-binding PCMH-type" evidence="4">
    <location>
        <begin position="1"/>
        <end position="181"/>
    </location>
</feature>
<dbReference type="AlphaFoldDB" id="A0A4R6DGI3"/>
<dbReference type="Gene3D" id="3.30.43.10">
    <property type="entry name" value="Uridine Diphospho-n-acetylenolpyruvylglucosamine Reductase, domain 2"/>
    <property type="match status" value="1"/>
</dbReference>
<evidence type="ECO:0000313" key="5">
    <source>
        <dbReference type="EMBL" id="TDN43816.1"/>
    </source>
</evidence>
<dbReference type="InterPro" id="IPR016166">
    <property type="entry name" value="FAD-bd_PCMH"/>
</dbReference>
<accession>A0A4R6DGI3</accession>
<dbReference type="PANTHER" id="PTHR42659">
    <property type="entry name" value="XANTHINE DEHYDROGENASE SUBUNIT C-RELATED"/>
    <property type="match status" value="1"/>
</dbReference>
<dbReference type="RefSeq" id="WP_133595141.1">
    <property type="nucleotide sequence ID" value="NZ_SNVV01000037.1"/>
</dbReference>
<dbReference type="SUPFAM" id="SSF56176">
    <property type="entry name" value="FAD-binding/transporter-associated domain-like"/>
    <property type="match status" value="1"/>
</dbReference>
<proteinExistence type="predicted"/>
<evidence type="ECO:0000256" key="3">
    <source>
        <dbReference type="ARBA" id="ARBA00023002"/>
    </source>
</evidence>
<reference evidence="5 6" key="1">
    <citation type="submission" date="2019-03" db="EMBL/GenBank/DDBJ databases">
        <title>Genomic Encyclopedia of Type Strains, Phase IV (KMG-IV): sequencing the most valuable type-strain genomes for metagenomic binning, comparative biology and taxonomic classification.</title>
        <authorList>
            <person name="Goeker M."/>
        </authorList>
    </citation>
    <scope>NUCLEOTIDE SEQUENCE [LARGE SCALE GENOMIC DNA]</scope>
    <source>
        <strain evidence="5 6">DSM 12121</strain>
    </source>
</reference>
<dbReference type="GO" id="GO:0016491">
    <property type="term" value="F:oxidoreductase activity"/>
    <property type="evidence" value="ECO:0007669"/>
    <property type="project" value="UniProtKB-KW"/>
</dbReference>
<organism evidence="5 6">
    <name type="scientific">Azoarcus indigens</name>
    <dbReference type="NCBI Taxonomy" id="29545"/>
    <lineage>
        <taxon>Bacteria</taxon>
        <taxon>Pseudomonadati</taxon>
        <taxon>Pseudomonadota</taxon>
        <taxon>Betaproteobacteria</taxon>
        <taxon>Rhodocyclales</taxon>
        <taxon>Zoogloeaceae</taxon>
        <taxon>Azoarcus</taxon>
    </lineage>
</organism>
<dbReference type="InterPro" id="IPR036318">
    <property type="entry name" value="FAD-bd_PCMH-like_sf"/>
</dbReference>
<dbReference type="OrthoDB" id="9793944at2"/>
<evidence type="ECO:0000256" key="1">
    <source>
        <dbReference type="ARBA" id="ARBA00022630"/>
    </source>
</evidence>
<keyword evidence="2" id="KW-0274">FAD</keyword>
<evidence type="ECO:0000313" key="6">
    <source>
        <dbReference type="Proteomes" id="UP000295129"/>
    </source>
</evidence>
<evidence type="ECO:0000259" key="4">
    <source>
        <dbReference type="PROSITE" id="PS51387"/>
    </source>
</evidence>
<dbReference type="InterPro" id="IPR002346">
    <property type="entry name" value="Mopterin_DH_FAD-bd"/>
</dbReference>